<comment type="caution">
    <text evidence="1">The sequence shown here is derived from an EMBL/GenBank/DDBJ whole genome shotgun (WGS) entry which is preliminary data.</text>
</comment>
<evidence type="ECO:0000313" key="2">
    <source>
        <dbReference type="Proteomes" id="UP000807306"/>
    </source>
</evidence>
<accession>A0A9P6JI41</accession>
<dbReference type="EMBL" id="MU157993">
    <property type="protein sequence ID" value="KAF9521749.1"/>
    <property type="molecule type" value="Genomic_DNA"/>
</dbReference>
<sequence>MASYVVADFSTAPSEAHLSVMAGSDWSFLITRRHMLWKFPYTAYRWGHVCPITQTIVADYVSLLLPTAGQFVEEFRSYSFSSKCHVHPNQKMERILKVYLPFTNPNQSIGCSKRLFEIMSEWLVATLLVIFFVDTYTVWVTSGCDFLNEVSTFPQCCPNRRQLVKAGP</sequence>
<keyword evidence="2" id="KW-1185">Reference proteome</keyword>
<proteinExistence type="predicted"/>
<evidence type="ECO:0000313" key="1">
    <source>
        <dbReference type="EMBL" id="KAF9521749.1"/>
    </source>
</evidence>
<protein>
    <submittedName>
        <fullName evidence="1">Uncharacterized protein</fullName>
    </submittedName>
</protein>
<organism evidence="1 2">
    <name type="scientific">Crepidotus variabilis</name>
    <dbReference type="NCBI Taxonomy" id="179855"/>
    <lineage>
        <taxon>Eukaryota</taxon>
        <taxon>Fungi</taxon>
        <taxon>Dikarya</taxon>
        <taxon>Basidiomycota</taxon>
        <taxon>Agaricomycotina</taxon>
        <taxon>Agaricomycetes</taxon>
        <taxon>Agaricomycetidae</taxon>
        <taxon>Agaricales</taxon>
        <taxon>Agaricineae</taxon>
        <taxon>Crepidotaceae</taxon>
        <taxon>Crepidotus</taxon>
    </lineage>
</organism>
<dbReference type="AlphaFoldDB" id="A0A9P6JI41"/>
<name>A0A9P6JI41_9AGAR</name>
<reference evidence="1" key="1">
    <citation type="submission" date="2020-11" db="EMBL/GenBank/DDBJ databases">
        <authorList>
            <consortium name="DOE Joint Genome Institute"/>
            <person name="Ahrendt S."/>
            <person name="Riley R."/>
            <person name="Andreopoulos W."/>
            <person name="Labutti K."/>
            <person name="Pangilinan J."/>
            <person name="Ruiz-Duenas F.J."/>
            <person name="Barrasa J.M."/>
            <person name="Sanchez-Garcia M."/>
            <person name="Camarero S."/>
            <person name="Miyauchi S."/>
            <person name="Serrano A."/>
            <person name="Linde D."/>
            <person name="Babiker R."/>
            <person name="Drula E."/>
            <person name="Ayuso-Fernandez I."/>
            <person name="Pacheco R."/>
            <person name="Padilla G."/>
            <person name="Ferreira P."/>
            <person name="Barriuso J."/>
            <person name="Kellner H."/>
            <person name="Castanera R."/>
            <person name="Alfaro M."/>
            <person name="Ramirez L."/>
            <person name="Pisabarro A.G."/>
            <person name="Kuo A."/>
            <person name="Tritt A."/>
            <person name="Lipzen A."/>
            <person name="He G."/>
            <person name="Yan M."/>
            <person name="Ng V."/>
            <person name="Cullen D."/>
            <person name="Martin F."/>
            <person name="Rosso M.-N."/>
            <person name="Henrissat B."/>
            <person name="Hibbett D."/>
            <person name="Martinez A.T."/>
            <person name="Grigoriev I.V."/>
        </authorList>
    </citation>
    <scope>NUCLEOTIDE SEQUENCE</scope>
    <source>
        <strain evidence="1">CBS 506.95</strain>
    </source>
</reference>
<dbReference type="Proteomes" id="UP000807306">
    <property type="component" value="Unassembled WGS sequence"/>
</dbReference>
<gene>
    <name evidence="1" type="ORF">CPB83DRAFT_900327</name>
</gene>